<dbReference type="Proteomes" id="UP000237000">
    <property type="component" value="Unassembled WGS sequence"/>
</dbReference>
<dbReference type="STRING" id="63057.A0A2P5D6Q9"/>
<evidence type="ECO:0000313" key="2">
    <source>
        <dbReference type="EMBL" id="PON68993.1"/>
    </source>
</evidence>
<feature type="region of interest" description="Disordered" evidence="1">
    <location>
        <begin position="1"/>
        <end position="21"/>
    </location>
</feature>
<dbReference type="PANTHER" id="PTHR33148:SF33">
    <property type="entry name" value="DUF4228 DOMAIN PROTEIN"/>
    <property type="match status" value="1"/>
</dbReference>
<dbReference type="Pfam" id="PF14009">
    <property type="entry name" value="PADRE"/>
    <property type="match status" value="1"/>
</dbReference>
<gene>
    <name evidence="2" type="ORF">TorRG33x02_260340</name>
</gene>
<dbReference type="PANTHER" id="PTHR33148">
    <property type="entry name" value="PLASTID MOVEMENT IMPAIRED PROTEIN-RELATED"/>
    <property type="match status" value="1"/>
</dbReference>
<accession>A0A2P5D6Q9</accession>
<protein>
    <submittedName>
        <fullName evidence="2">UvrABC system protein C</fullName>
    </submittedName>
</protein>
<reference evidence="3" key="1">
    <citation type="submission" date="2016-06" db="EMBL/GenBank/DDBJ databases">
        <title>Parallel loss of symbiosis genes in relatives of nitrogen-fixing non-legume Parasponia.</title>
        <authorList>
            <person name="Van Velzen R."/>
            <person name="Holmer R."/>
            <person name="Bu F."/>
            <person name="Rutten L."/>
            <person name="Van Zeijl A."/>
            <person name="Liu W."/>
            <person name="Santuari L."/>
            <person name="Cao Q."/>
            <person name="Sharma T."/>
            <person name="Shen D."/>
            <person name="Roswanjaya Y."/>
            <person name="Wardhani T."/>
            <person name="Kalhor M.S."/>
            <person name="Jansen J."/>
            <person name="Van den Hoogen J."/>
            <person name="Gungor B."/>
            <person name="Hartog M."/>
            <person name="Hontelez J."/>
            <person name="Verver J."/>
            <person name="Yang W.-C."/>
            <person name="Schijlen E."/>
            <person name="Repin R."/>
            <person name="Schilthuizen M."/>
            <person name="Schranz E."/>
            <person name="Heidstra R."/>
            <person name="Miyata K."/>
            <person name="Fedorova E."/>
            <person name="Kohlen W."/>
            <person name="Bisseling T."/>
            <person name="Smit S."/>
            <person name="Geurts R."/>
        </authorList>
    </citation>
    <scope>NUCLEOTIDE SEQUENCE [LARGE SCALE GENOMIC DNA]</scope>
    <source>
        <strain evidence="3">cv. RG33-2</strain>
    </source>
</reference>
<dbReference type="InterPro" id="IPR025322">
    <property type="entry name" value="PADRE_dom"/>
</dbReference>
<sequence length="215" mass="23135">MGNCSPKGTISGDNSPKSSSIRVLTDSGSILEFKGPKLASEVLSSHPGYGIFRQGHGSSPVTDDERLLGGKFYYLLPLGSEEQRTLCGNKSVAAKKMEAEYVAAGGTCKRSLSHSASAEFVENLANGSAMEVLPSGGDGVWRVKLMIDTKQLEEILSEQGNTEALIERMRMVVSSAGTLTPRHTKSSWKSNWSSLFKVPADHNRRESPVGGYLHC</sequence>
<dbReference type="InParanoid" id="A0A2P5D6Q9"/>
<evidence type="ECO:0000256" key="1">
    <source>
        <dbReference type="SAM" id="MobiDB-lite"/>
    </source>
</evidence>
<evidence type="ECO:0000313" key="3">
    <source>
        <dbReference type="Proteomes" id="UP000237000"/>
    </source>
</evidence>
<organism evidence="2 3">
    <name type="scientific">Trema orientale</name>
    <name type="common">Charcoal tree</name>
    <name type="synonym">Celtis orientalis</name>
    <dbReference type="NCBI Taxonomy" id="63057"/>
    <lineage>
        <taxon>Eukaryota</taxon>
        <taxon>Viridiplantae</taxon>
        <taxon>Streptophyta</taxon>
        <taxon>Embryophyta</taxon>
        <taxon>Tracheophyta</taxon>
        <taxon>Spermatophyta</taxon>
        <taxon>Magnoliopsida</taxon>
        <taxon>eudicotyledons</taxon>
        <taxon>Gunneridae</taxon>
        <taxon>Pentapetalae</taxon>
        <taxon>rosids</taxon>
        <taxon>fabids</taxon>
        <taxon>Rosales</taxon>
        <taxon>Cannabaceae</taxon>
        <taxon>Trema</taxon>
    </lineage>
</organism>
<dbReference type="EMBL" id="JXTC01000291">
    <property type="protein sequence ID" value="PON68993.1"/>
    <property type="molecule type" value="Genomic_DNA"/>
</dbReference>
<dbReference type="OrthoDB" id="1916282at2759"/>
<keyword evidence="3" id="KW-1185">Reference proteome</keyword>
<comment type="caution">
    <text evidence="2">The sequence shown here is derived from an EMBL/GenBank/DDBJ whole genome shotgun (WGS) entry which is preliminary data.</text>
</comment>
<name>A0A2P5D6Q9_TREOI</name>
<proteinExistence type="predicted"/>
<dbReference type="AlphaFoldDB" id="A0A2P5D6Q9"/>